<evidence type="ECO:0000256" key="1">
    <source>
        <dbReference type="SAM" id="MobiDB-lite"/>
    </source>
</evidence>
<dbReference type="GO" id="GO:0001227">
    <property type="term" value="F:DNA-binding transcription repressor activity, RNA polymerase II-specific"/>
    <property type="evidence" value="ECO:0007669"/>
    <property type="project" value="InterPro"/>
</dbReference>
<gene>
    <name evidence="3" type="ORF">DEBURN_LOCUS7821</name>
</gene>
<dbReference type="EMBL" id="CAJVPK010001019">
    <property type="protein sequence ID" value="CAG8565829.1"/>
    <property type="molecule type" value="Genomic_DNA"/>
</dbReference>
<dbReference type="OrthoDB" id="19996at2759"/>
<dbReference type="AlphaFoldDB" id="A0A9N9BHB3"/>
<feature type="domain" description="C2" evidence="2">
    <location>
        <begin position="451"/>
        <end position="591"/>
    </location>
</feature>
<evidence type="ECO:0000313" key="4">
    <source>
        <dbReference type="Proteomes" id="UP000789706"/>
    </source>
</evidence>
<dbReference type="PROSITE" id="PS50004">
    <property type="entry name" value="C2"/>
    <property type="match status" value="1"/>
</dbReference>
<name>A0A9N9BHB3_9GLOM</name>
<dbReference type="PANTHER" id="PTHR13076">
    <property type="entry name" value="COILED-COIL AND C2 DOMAIN-CONTAINING PROTEIN 1-LIKE"/>
    <property type="match status" value="1"/>
</dbReference>
<feature type="compositionally biased region" description="Low complexity" evidence="1">
    <location>
        <begin position="75"/>
        <end position="88"/>
    </location>
</feature>
<feature type="compositionally biased region" description="Low complexity" evidence="1">
    <location>
        <begin position="639"/>
        <end position="657"/>
    </location>
</feature>
<organism evidence="3 4">
    <name type="scientific">Diversispora eburnea</name>
    <dbReference type="NCBI Taxonomy" id="1213867"/>
    <lineage>
        <taxon>Eukaryota</taxon>
        <taxon>Fungi</taxon>
        <taxon>Fungi incertae sedis</taxon>
        <taxon>Mucoromycota</taxon>
        <taxon>Glomeromycotina</taxon>
        <taxon>Glomeromycetes</taxon>
        <taxon>Diversisporales</taxon>
        <taxon>Diversisporaceae</taxon>
        <taxon>Diversispora</taxon>
    </lineage>
</organism>
<feature type="region of interest" description="Disordered" evidence="1">
    <location>
        <begin position="60"/>
        <end position="97"/>
    </location>
</feature>
<feature type="compositionally biased region" description="Polar residues" evidence="1">
    <location>
        <begin position="157"/>
        <end position="173"/>
    </location>
</feature>
<comment type="caution">
    <text evidence="3">The sequence shown here is derived from an EMBL/GenBank/DDBJ whole genome shotgun (WGS) entry which is preliminary data.</text>
</comment>
<feature type="non-terminal residue" evidence="3">
    <location>
        <position position="859"/>
    </location>
</feature>
<accession>A0A9N9BHB3</accession>
<protein>
    <submittedName>
        <fullName evidence="3">8542_t:CDS:1</fullName>
    </submittedName>
</protein>
<evidence type="ECO:0000259" key="2">
    <source>
        <dbReference type="PROSITE" id="PS50004"/>
    </source>
</evidence>
<dbReference type="PANTHER" id="PTHR13076:SF9">
    <property type="entry name" value="COILED-COIL AND C2 DOMAIN-CONTAINING PROTEIN 1-LIKE"/>
    <property type="match status" value="1"/>
</dbReference>
<reference evidence="3" key="1">
    <citation type="submission" date="2021-06" db="EMBL/GenBank/DDBJ databases">
        <authorList>
            <person name="Kallberg Y."/>
            <person name="Tangrot J."/>
            <person name="Rosling A."/>
        </authorList>
    </citation>
    <scope>NUCLEOTIDE SEQUENCE</scope>
    <source>
        <strain evidence="3">AZ414A</strain>
    </source>
</reference>
<feature type="region of interest" description="Disordered" evidence="1">
    <location>
        <begin position="639"/>
        <end position="728"/>
    </location>
</feature>
<dbReference type="InterPro" id="IPR039725">
    <property type="entry name" value="CC2D1A/B"/>
</dbReference>
<dbReference type="InterPro" id="IPR035892">
    <property type="entry name" value="C2_domain_sf"/>
</dbReference>
<feature type="region of interest" description="Disordered" evidence="1">
    <location>
        <begin position="151"/>
        <end position="173"/>
    </location>
</feature>
<keyword evidence="4" id="KW-1185">Reference proteome</keyword>
<dbReference type="InterPro" id="IPR000008">
    <property type="entry name" value="C2_dom"/>
</dbReference>
<evidence type="ECO:0000313" key="3">
    <source>
        <dbReference type="EMBL" id="CAG8565829.1"/>
    </source>
</evidence>
<feature type="compositionally biased region" description="Polar residues" evidence="1">
    <location>
        <begin position="663"/>
        <end position="711"/>
    </location>
</feature>
<dbReference type="Gene3D" id="2.60.40.150">
    <property type="entry name" value="C2 domain"/>
    <property type="match status" value="1"/>
</dbReference>
<proteinExistence type="predicted"/>
<feature type="compositionally biased region" description="Low complexity" evidence="1">
    <location>
        <begin position="330"/>
        <end position="347"/>
    </location>
</feature>
<dbReference type="Proteomes" id="UP000789706">
    <property type="component" value="Unassembled WGS sequence"/>
</dbReference>
<dbReference type="SUPFAM" id="SSF49562">
    <property type="entry name" value="C2 domain (Calcium/lipid-binding domain, CaLB)"/>
    <property type="match status" value="1"/>
</dbReference>
<sequence>TEPFKKMFGWNKTSEKIRNSGSRTSESLNLGIDDFDLSPGADELTEEDLVNPELLGELRALSTSDLKNEQKSKTPKTSKTSKPVAKPTNKSPKSTTVLPEVDIDALGVQFQNDDDDVEVELTEEDMKDPALLNDLKSLGYQNERNYNVGKSIEQDDQSQFQPKEDQSTIGTSDADSPLEVKLLEENVDILAKYIQQEKLKAVIQSRAGDKKGAMEIVRGYKQLEEKRSQILAKTSKTPSDVAHSKSTAVSKAVENVQPSKPNLTNSELILSIKQRLDQYMNAVNVFKNTNYQRAKEYMNIAKSLQTVIQSLLKGENLPENWVLPGEPVMSEKAPPSSPSSATPKNKAPAFIAPSPLPTKASTSKEKVLVAIDNVDESQFLNEDLTTMSKKDQYEKFLKVHLESQISSCQTISAFYLKCGHKNEAMNFLRYKKAFVADLASLASYQKHDKDMPPFHFKEVTYDIENAFFDLSANDLEICIERAWNLGNKEVNGKDVEAYVCWDIGWPLEGSQGAGNGKGDTSVAKRGMDPEFNWKKIISIERTRPFIRHVERKKATFEVFHYRGFLRKAISLGKAQVKLDPFIKKSEIHDVFELVDNNRRPTGGRLEIRLRMRHPLEKADIITKKERWLIIDEFNTNTNTSGLNTLSSTSQQISSPVSRPGSLQDISSQPDLLQDASSTPIRKTSASDISTLTPKTSSQVSTPVSQKQSTYNVPPVTPSKEAKSTEIDQNELEQAEEELNSVDLMVSSKLLQQESELIDAQIASLQTQQKSVPEDLLDRKSAIQIKTNLMEIQVQTGQLTIDKYMDNVKNYIVNCKKLALIFKKAGRLEEAKKLLSRSKLMEGEVKEIEEAMSGGGMDNE</sequence>
<dbReference type="Pfam" id="PF00168">
    <property type="entry name" value="C2"/>
    <property type="match status" value="1"/>
</dbReference>
<feature type="region of interest" description="Disordered" evidence="1">
    <location>
        <begin position="325"/>
        <end position="347"/>
    </location>
</feature>